<evidence type="ECO:0000256" key="1">
    <source>
        <dbReference type="SAM" id="MobiDB-lite"/>
    </source>
</evidence>
<keyword evidence="2" id="KW-0812">Transmembrane</keyword>
<dbReference type="RefSeq" id="WP_014796955.1">
    <property type="nucleotide sequence ID" value="NC_018018.1"/>
</dbReference>
<keyword evidence="2" id="KW-0472">Membrane</keyword>
<dbReference type="HOGENOM" id="CLU_1439158_0_0_10"/>
<dbReference type="AlphaFoldDB" id="I4AHR2"/>
<reference evidence="4" key="1">
    <citation type="submission" date="2012-06" db="EMBL/GenBank/DDBJ databases">
        <title>The complete genome of Flexibacter litoralis DSM 6794.</title>
        <authorList>
            <person name="Lucas S."/>
            <person name="Copeland A."/>
            <person name="Lapidus A."/>
            <person name="Glavina del Rio T."/>
            <person name="Dalin E."/>
            <person name="Tice H."/>
            <person name="Bruce D."/>
            <person name="Goodwin L."/>
            <person name="Pitluck S."/>
            <person name="Peters L."/>
            <person name="Ovchinnikova G."/>
            <person name="Lu M."/>
            <person name="Kyrpides N."/>
            <person name="Mavromatis K."/>
            <person name="Ivanova N."/>
            <person name="Brettin T."/>
            <person name="Detter J.C."/>
            <person name="Han C."/>
            <person name="Larimer F."/>
            <person name="Land M."/>
            <person name="Hauser L."/>
            <person name="Markowitz V."/>
            <person name="Cheng J.-F."/>
            <person name="Hugenholtz P."/>
            <person name="Woyke T."/>
            <person name="Wu D."/>
            <person name="Spring S."/>
            <person name="Lang E."/>
            <person name="Kopitz M."/>
            <person name="Brambilla E."/>
            <person name="Klenk H.-P."/>
            <person name="Eisen J.A."/>
        </authorList>
    </citation>
    <scope>NUCLEOTIDE SEQUENCE [LARGE SCALE GENOMIC DNA]</scope>
    <source>
        <strain evidence="4">ATCC 23117 / DSM 6794 / NBRC 15988 / NCIMB 1366 / Sio-4</strain>
    </source>
</reference>
<name>I4AHR2_BERLS</name>
<dbReference type="Proteomes" id="UP000006054">
    <property type="component" value="Chromosome"/>
</dbReference>
<feature type="region of interest" description="Disordered" evidence="1">
    <location>
        <begin position="103"/>
        <end position="168"/>
    </location>
</feature>
<proteinExistence type="predicted"/>
<dbReference type="KEGG" id="fli:Fleli_1052"/>
<sequence>MAEYILLSIFIVFIILFVIYSRTKKLRNNFRHNMDEEEVAIEPREPKPRRSLEDTLKALTQRHELPKIEEEVNPAENLLQEVRERRARELMERNKSLKDIPEKKPIIPKLGNPIVESPETRRLKQQLNRGRKSSRDVDDTMNRGSRPKNYYMDSDNKQNEGNNFASMMRNPDSAKNAFIASEIFKTKF</sequence>
<dbReference type="STRING" id="880071.Fleli_1052"/>
<organism evidence="3 4">
    <name type="scientific">Bernardetia litoralis (strain ATCC 23117 / DSM 6794 / NBRC 15988 / NCIMB 1366 / Fx l1 / Sio-4)</name>
    <name type="common">Flexibacter litoralis</name>
    <dbReference type="NCBI Taxonomy" id="880071"/>
    <lineage>
        <taxon>Bacteria</taxon>
        <taxon>Pseudomonadati</taxon>
        <taxon>Bacteroidota</taxon>
        <taxon>Cytophagia</taxon>
        <taxon>Cytophagales</taxon>
        <taxon>Bernardetiaceae</taxon>
        <taxon>Bernardetia</taxon>
    </lineage>
</organism>
<evidence type="ECO:0000313" key="4">
    <source>
        <dbReference type="Proteomes" id="UP000006054"/>
    </source>
</evidence>
<gene>
    <name evidence="3" type="ordered locus">Fleli_1052</name>
</gene>
<evidence type="ECO:0000313" key="3">
    <source>
        <dbReference type="EMBL" id="AFM03497.1"/>
    </source>
</evidence>
<keyword evidence="4" id="KW-1185">Reference proteome</keyword>
<feature type="transmembrane region" description="Helical" evidence="2">
    <location>
        <begin position="6"/>
        <end position="23"/>
    </location>
</feature>
<accession>I4AHR2</accession>
<dbReference type="EMBL" id="CP003345">
    <property type="protein sequence ID" value="AFM03497.1"/>
    <property type="molecule type" value="Genomic_DNA"/>
</dbReference>
<protein>
    <submittedName>
        <fullName evidence="3">Uncharacterized protein</fullName>
    </submittedName>
</protein>
<evidence type="ECO:0000256" key="2">
    <source>
        <dbReference type="SAM" id="Phobius"/>
    </source>
</evidence>
<keyword evidence="2" id="KW-1133">Transmembrane helix</keyword>